<sequence length="197" mass="22215">MTLQIENKKKKELKLAPITHPLLHPITVDDTEITELTFEPLTFSIYSGVDVEQDDQDVVVEEFTLALTGISEEAFDKLSTPDFNSVEKIIFRLVTKNAPDWLPGIEIGSEKIQLALPIVADDGRTITEIELKVPSVKTRKIYKAQPTDKQKQAFITHACSGLSEVEVGKLFMPDWNQLQVNIDNFLNQQAGFFQTKI</sequence>
<accession>A0AAE9N237</accession>
<dbReference type="AlphaFoldDB" id="A0AAE9N237"/>
<gene>
    <name evidence="1" type="ORF">HB761_13940</name>
</gene>
<name>A0AAE9N237_9VIBR</name>
<evidence type="ECO:0000313" key="1">
    <source>
        <dbReference type="EMBL" id="UTZ27754.1"/>
    </source>
</evidence>
<dbReference type="Pfam" id="PF10109">
    <property type="entry name" value="Phage_TAC_7"/>
    <property type="match status" value="2"/>
</dbReference>
<proteinExistence type="predicted"/>
<evidence type="ECO:0000313" key="2">
    <source>
        <dbReference type="Proteomes" id="UP001058687"/>
    </source>
</evidence>
<dbReference type="EMBL" id="CP050467">
    <property type="protein sequence ID" value="UTZ27754.1"/>
    <property type="molecule type" value="Genomic_DNA"/>
</dbReference>
<dbReference type="InterPro" id="IPR019289">
    <property type="entry name" value="Phage_tail_E/E"/>
</dbReference>
<organism evidence="1 2">
    <name type="scientific">Vibrio campbellii</name>
    <dbReference type="NCBI Taxonomy" id="680"/>
    <lineage>
        <taxon>Bacteria</taxon>
        <taxon>Pseudomonadati</taxon>
        <taxon>Pseudomonadota</taxon>
        <taxon>Gammaproteobacteria</taxon>
        <taxon>Vibrionales</taxon>
        <taxon>Vibrionaceae</taxon>
        <taxon>Vibrio</taxon>
    </lineage>
</organism>
<reference evidence="1" key="1">
    <citation type="submission" date="2020-03" db="EMBL/GenBank/DDBJ databases">
        <title>Five strains of Vibrio campbellii isolated from Mariana Trench.</title>
        <authorList>
            <person name="Liang J."/>
            <person name="Zhang X.-H."/>
        </authorList>
    </citation>
    <scope>NUCLEOTIDE SEQUENCE</scope>
    <source>
        <strain evidence="1">LJC014</strain>
    </source>
</reference>
<protein>
    <submittedName>
        <fullName evidence="1">Phage tail assembly protein</fullName>
    </submittedName>
</protein>
<dbReference type="RefSeq" id="WP_255935378.1">
    <property type="nucleotide sequence ID" value="NZ_CP050467.1"/>
</dbReference>
<dbReference type="Proteomes" id="UP001058687">
    <property type="component" value="Chromosome 1"/>
</dbReference>